<organism evidence="2 3">
    <name type="scientific">Candidatus Methanoplasma termitum</name>
    <dbReference type="NCBI Taxonomy" id="1577791"/>
    <lineage>
        <taxon>Archaea</taxon>
        <taxon>Methanobacteriati</taxon>
        <taxon>Thermoplasmatota</taxon>
        <taxon>Thermoplasmata</taxon>
        <taxon>Methanomassiliicoccales</taxon>
        <taxon>Methanomassiliicoccaceae</taxon>
        <taxon>Candidatus Methanoplasma</taxon>
    </lineage>
</organism>
<dbReference type="HOGENOM" id="CLU_1773064_0_0_2"/>
<evidence type="ECO:0000313" key="3">
    <source>
        <dbReference type="Proteomes" id="UP000030787"/>
    </source>
</evidence>
<keyword evidence="1" id="KW-0812">Transmembrane</keyword>
<keyword evidence="3" id="KW-1185">Reference proteome</keyword>
<keyword evidence="1" id="KW-0472">Membrane</keyword>
<keyword evidence="1" id="KW-1133">Transmembrane helix</keyword>
<evidence type="ECO:0000256" key="1">
    <source>
        <dbReference type="SAM" id="Phobius"/>
    </source>
</evidence>
<accession>A0A0A7LE44</accession>
<reference evidence="2 3" key="1">
    <citation type="journal article" date="2014" name="Appl. Environ. Microbiol.">
        <title>Comparative Genome Analysis of 'Candidatus Methanoplasma termitum' Indicates a New Mode of Energy Metabolism in the Seventh Order of Methanogens.</title>
        <authorList>
            <person name="Lang K."/>
            <person name="Schuldes J."/>
            <person name="Klingl A."/>
            <person name="Poehlein A."/>
            <person name="Daniel R."/>
            <person name="Brune A."/>
        </authorList>
    </citation>
    <scope>NUCLEOTIDE SEQUENCE [LARGE SCALE GENOMIC DNA]</scope>
    <source>
        <strain evidence="3">Mpt1</strain>
    </source>
</reference>
<dbReference type="KEGG" id="mear:Mpt1_c06770"/>
<feature type="transmembrane region" description="Helical" evidence="1">
    <location>
        <begin position="81"/>
        <end position="101"/>
    </location>
</feature>
<dbReference type="STRING" id="1577791.Mpt1_c06770"/>
<name>A0A0A7LE44_9ARCH</name>
<dbReference type="OrthoDB" id="381086at2157"/>
<gene>
    <name evidence="2" type="ORF">Mpt1_c06770</name>
</gene>
<proteinExistence type="predicted"/>
<dbReference type="EMBL" id="CP010070">
    <property type="protein sequence ID" value="AIZ56562.1"/>
    <property type="molecule type" value="Genomic_DNA"/>
</dbReference>
<evidence type="ECO:0000313" key="2">
    <source>
        <dbReference type="EMBL" id="AIZ56562.1"/>
    </source>
</evidence>
<sequence length="146" mass="16238">MSTNKCPHCGEYIQKNSLTCQKCFKEIPRDQPLSPEYVIKEDKKEKSGKPPTVAVLLAVIPPFFGLLGLGMIYLDHRDKNGYWILAIGLALFLPFLALLYIMSSSGFLSAVLLFIVLVIIFLLYASAAAAAFIETVFGSVFRILKF</sequence>
<protein>
    <submittedName>
        <fullName evidence="2">Uncharacterized protein</fullName>
    </submittedName>
</protein>
<dbReference type="Proteomes" id="UP000030787">
    <property type="component" value="Chromosome"/>
</dbReference>
<dbReference type="AlphaFoldDB" id="A0A0A7LE44"/>
<dbReference type="RefSeq" id="WP_048112142.1">
    <property type="nucleotide sequence ID" value="NZ_CP010070.1"/>
</dbReference>
<dbReference type="GeneID" id="24818343"/>
<feature type="transmembrane region" description="Helical" evidence="1">
    <location>
        <begin position="53"/>
        <end position="74"/>
    </location>
</feature>
<feature type="transmembrane region" description="Helical" evidence="1">
    <location>
        <begin position="107"/>
        <end position="133"/>
    </location>
</feature>